<proteinExistence type="predicted"/>
<evidence type="ECO:0000259" key="1">
    <source>
        <dbReference type="Pfam" id="PF02627"/>
    </source>
</evidence>
<accession>A0AA35THM8</accession>
<name>A0AA35THM8_GEOBA</name>
<dbReference type="Gene3D" id="1.20.1290.10">
    <property type="entry name" value="AhpD-like"/>
    <property type="match status" value="1"/>
</dbReference>
<dbReference type="PANTHER" id="PTHR33570">
    <property type="entry name" value="4-CARBOXYMUCONOLACTONE DECARBOXYLASE FAMILY PROTEIN"/>
    <property type="match status" value="1"/>
</dbReference>
<protein>
    <submittedName>
        <fullName evidence="2">4-carboxymuconolactone decarboxylase</fullName>
    </submittedName>
</protein>
<comment type="caution">
    <text evidence="2">The sequence shown here is derived from an EMBL/GenBank/DDBJ whole genome shotgun (WGS) entry which is preliminary data.</text>
</comment>
<organism evidence="2 3">
    <name type="scientific">Geodia barretti</name>
    <name type="common">Barrett's horny sponge</name>
    <dbReference type="NCBI Taxonomy" id="519541"/>
    <lineage>
        <taxon>Eukaryota</taxon>
        <taxon>Metazoa</taxon>
        <taxon>Porifera</taxon>
        <taxon>Demospongiae</taxon>
        <taxon>Heteroscleromorpha</taxon>
        <taxon>Tetractinellida</taxon>
        <taxon>Astrophorina</taxon>
        <taxon>Geodiidae</taxon>
        <taxon>Geodia</taxon>
    </lineage>
</organism>
<feature type="domain" description="Carboxymuconolactone decarboxylase-like" evidence="1">
    <location>
        <begin position="6"/>
        <end position="90"/>
    </location>
</feature>
<dbReference type="Proteomes" id="UP001174909">
    <property type="component" value="Unassembled WGS sequence"/>
</dbReference>
<dbReference type="GO" id="GO:0051920">
    <property type="term" value="F:peroxiredoxin activity"/>
    <property type="evidence" value="ECO:0007669"/>
    <property type="project" value="InterPro"/>
</dbReference>
<dbReference type="Pfam" id="PF02627">
    <property type="entry name" value="CMD"/>
    <property type="match status" value="1"/>
</dbReference>
<dbReference type="SUPFAM" id="SSF69118">
    <property type="entry name" value="AhpD-like"/>
    <property type="match status" value="1"/>
</dbReference>
<reference evidence="2" key="1">
    <citation type="submission" date="2023-03" db="EMBL/GenBank/DDBJ databases">
        <authorList>
            <person name="Steffen K."/>
            <person name="Cardenas P."/>
        </authorList>
    </citation>
    <scope>NUCLEOTIDE SEQUENCE</scope>
</reference>
<dbReference type="EMBL" id="CASHTH010003677">
    <property type="protein sequence ID" value="CAI8047763.1"/>
    <property type="molecule type" value="Genomic_DNA"/>
</dbReference>
<dbReference type="InterPro" id="IPR052512">
    <property type="entry name" value="4CMD/NDH-1_regulator"/>
</dbReference>
<dbReference type="PANTHER" id="PTHR33570:SF9">
    <property type="entry name" value="BLL4600 PROTEIN"/>
    <property type="match status" value="1"/>
</dbReference>
<evidence type="ECO:0000313" key="2">
    <source>
        <dbReference type="EMBL" id="CAI8047763.1"/>
    </source>
</evidence>
<evidence type="ECO:0000313" key="3">
    <source>
        <dbReference type="Proteomes" id="UP001174909"/>
    </source>
</evidence>
<dbReference type="InterPro" id="IPR003779">
    <property type="entry name" value="CMD-like"/>
</dbReference>
<sequence length="95" mass="10573">MREISPKLADLTADVLFGDVWEQPDLSKRDRSLITVATLTALYRTDQLRGHIRRALDNGVTKAEISAVITHMAFYAGWPTAANAVRVAKEVFDSE</sequence>
<keyword evidence="3" id="KW-1185">Reference proteome</keyword>
<gene>
    <name evidence="2" type="ORF">GBAR_LOCUS26428</name>
</gene>
<dbReference type="InterPro" id="IPR029032">
    <property type="entry name" value="AhpD-like"/>
</dbReference>
<dbReference type="AlphaFoldDB" id="A0AA35THM8"/>